<evidence type="ECO:0000313" key="3">
    <source>
        <dbReference type="Proteomes" id="UP000245383"/>
    </source>
</evidence>
<organism evidence="2 3">
    <name type="scientific">Smittium simulii</name>
    <dbReference type="NCBI Taxonomy" id="133385"/>
    <lineage>
        <taxon>Eukaryota</taxon>
        <taxon>Fungi</taxon>
        <taxon>Fungi incertae sedis</taxon>
        <taxon>Zoopagomycota</taxon>
        <taxon>Kickxellomycotina</taxon>
        <taxon>Harpellomycetes</taxon>
        <taxon>Harpellales</taxon>
        <taxon>Legeriomycetaceae</taxon>
        <taxon>Smittium</taxon>
    </lineage>
</organism>
<feature type="region of interest" description="Disordered" evidence="1">
    <location>
        <begin position="111"/>
        <end position="138"/>
    </location>
</feature>
<evidence type="ECO:0000313" key="2">
    <source>
        <dbReference type="EMBL" id="PVU92807.1"/>
    </source>
</evidence>
<dbReference type="Proteomes" id="UP000245383">
    <property type="component" value="Unassembled WGS sequence"/>
</dbReference>
<keyword evidence="3" id="KW-1185">Reference proteome</keyword>
<dbReference type="AlphaFoldDB" id="A0A2T9YKE7"/>
<feature type="compositionally biased region" description="Basic residues" evidence="1">
    <location>
        <begin position="111"/>
        <end position="124"/>
    </location>
</feature>
<reference evidence="2 3" key="1">
    <citation type="journal article" date="2018" name="MBio">
        <title>Comparative Genomics Reveals the Core Gene Toolbox for the Fungus-Insect Symbiosis.</title>
        <authorList>
            <person name="Wang Y."/>
            <person name="Stata M."/>
            <person name="Wang W."/>
            <person name="Stajich J.E."/>
            <person name="White M.M."/>
            <person name="Moncalvo J.M."/>
        </authorList>
    </citation>
    <scope>NUCLEOTIDE SEQUENCE [LARGE SCALE GENOMIC DNA]</scope>
    <source>
        <strain evidence="2 3">SWE-8-4</strain>
    </source>
</reference>
<feature type="compositionally biased region" description="Polar residues" evidence="1">
    <location>
        <begin position="72"/>
        <end position="84"/>
    </location>
</feature>
<sequence>MEEIKNLKKTICSKKIHLTEDSLRKHIILIESSSRKMNSSIIETNFKLKRLYIYLKQHQALVYETALGNKTNSTQTITPSTPTKYQKIDSKTNDSKVKHRKEKVVKTQKYKKKSKIHTTPKKRAFSLEESLSENTQKNKSINPFTSKISFKGVNTLNRLTIEPKINNVVFTNMKRLGVFNKSKKSKFKPCKDDLNSYIISSSDKSIESKKKPCIKQHIEEKQIINSNKPTLLNYFKHKEKNKASLADKNKGSLNCDINKIEIDSTFNNKNQNIRYKEESVDFKENCDSNHLCFSSITQKIQNNKSTFQPLEDRYIMHNTDQCNQYNNIYSQHHNSLGIQSKFYDLENFWKPRRMD</sequence>
<feature type="compositionally biased region" description="Basic and acidic residues" evidence="1">
    <location>
        <begin position="86"/>
        <end position="96"/>
    </location>
</feature>
<protein>
    <submittedName>
        <fullName evidence="2">Uncharacterized protein</fullName>
    </submittedName>
</protein>
<comment type="caution">
    <text evidence="2">The sequence shown here is derived from an EMBL/GenBank/DDBJ whole genome shotgun (WGS) entry which is preliminary data.</text>
</comment>
<dbReference type="EMBL" id="MBFR01000149">
    <property type="protein sequence ID" value="PVU92807.1"/>
    <property type="molecule type" value="Genomic_DNA"/>
</dbReference>
<evidence type="ECO:0000256" key="1">
    <source>
        <dbReference type="SAM" id="MobiDB-lite"/>
    </source>
</evidence>
<accession>A0A2T9YKE7</accession>
<dbReference type="OrthoDB" id="5600268at2759"/>
<gene>
    <name evidence="2" type="ORF">BB561_003617</name>
</gene>
<feature type="region of interest" description="Disordered" evidence="1">
    <location>
        <begin position="72"/>
        <end position="99"/>
    </location>
</feature>
<name>A0A2T9YKE7_9FUNG</name>
<proteinExistence type="predicted"/>